<keyword evidence="6" id="KW-1185">Reference proteome</keyword>
<gene>
    <name evidence="5" type="ORF">N7U62_10525</name>
</gene>
<dbReference type="InterPro" id="IPR039425">
    <property type="entry name" value="RNA_pol_sigma-70-like"/>
</dbReference>
<keyword evidence="3" id="KW-0804">Transcription</keyword>
<dbReference type="Pfam" id="PF07638">
    <property type="entry name" value="Sigma70_ECF"/>
    <property type="match status" value="1"/>
</dbReference>
<name>A0ABT3CUA2_9BACT</name>
<evidence type="ECO:0000256" key="1">
    <source>
        <dbReference type="ARBA" id="ARBA00023015"/>
    </source>
</evidence>
<dbReference type="PANTHER" id="PTHR43133">
    <property type="entry name" value="RNA POLYMERASE ECF-TYPE SIGMA FACTO"/>
    <property type="match status" value="1"/>
</dbReference>
<comment type="caution">
    <text evidence="5">The sequence shown here is derived from an EMBL/GenBank/DDBJ whole genome shotgun (WGS) entry which is preliminary data.</text>
</comment>
<evidence type="ECO:0000313" key="6">
    <source>
        <dbReference type="Proteomes" id="UP001300692"/>
    </source>
</evidence>
<dbReference type="RefSeq" id="WP_264137926.1">
    <property type="nucleotide sequence ID" value="NZ_JAOYOD010000001.1"/>
</dbReference>
<evidence type="ECO:0000256" key="3">
    <source>
        <dbReference type="ARBA" id="ARBA00023163"/>
    </source>
</evidence>
<organism evidence="5 6">
    <name type="scientific">Reichenbachiella ulvae</name>
    <dbReference type="NCBI Taxonomy" id="2980104"/>
    <lineage>
        <taxon>Bacteria</taxon>
        <taxon>Pseudomonadati</taxon>
        <taxon>Bacteroidota</taxon>
        <taxon>Cytophagia</taxon>
        <taxon>Cytophagales</taxon>
        <taxon>Reichenbachiellaceae</taxon>
        <taxon>Reichenbachiella</taxon>
    </lineage>
</organism>
<keyword evidence="2" id="KW-0731">Sigma factor</keyword>
<evidence type="ECO:0000259" key="4">
    <source>
        <dbReference type="Pfam" id="PF07638"/>
    </source>
</evidence>
<sequence>MIKQGEITQLLAEANQGNISAYNKVFPVIYTELRNIAHRIRFQFYGIQTLNTTAIVHEAYLKIVRNDTDWKSRSHFYGVAAKAMRQVLLNAARGKNTAKRGASSEHVCIDDWQEQIDLSEKCSKELILLDEVLKQLEQKDQRQVKIVECRFFANMSVDETADILNISPSTVKRNWQTTKAWLYSQMQHQT</sequence>
<dbReference type="EMBL" id="JAOYOD010000001">
    <property type="protein sequence ID" value="MCV9387099.1"/>
    <property type="molecule type" value="Genomic_DNA"/>
</dbReference>
<dbReference type="SUPFAM" id="SSF88659">
    <property type="entry name" value="Sigma3 and sigma4 domains of RNA polymerase sigma factors"/>
    <property type="match status" value="1"/>
</dbReference>
<dbReference type="PANTHER" id="PTHR43133:SF39">
    <property type="entry name" value="SIMILAR TO RNA POLYMERASE SIGMA-E FACTOR"/>
    <property type="match status" value="1"/>
</dbReference>
<dbReference type="InterPro" id="IPR036388">
    <property type="entry name" value="WH-like_DNA-bd_sf"/>
</dbReference>
<dbReference type="InterPro" id="IPR011517">
    <property type="entry name" value="RNA_pol_sigma70_ECF-like"/>
</dbReference>
<dbReference type="InterPro" id="IPR014284">
    <property type="entry name" value="RNA_pol_sigma-70_dom"/>
</dbReference>
<protein>
    <submittedName>
        <fullName evidence="5">ECF-type sigma factor</fullName>
    </submittedName>
</protein>
<reference evidence="5 6" key="1">
    <citation type="submission" date="2022-10" db="EMBL/GenBank/DDBJ databases">
        <title>Comparative genomics and taxonomic characterization of three novel marine species of genus Reichenbachiella exhibiting antioxidant and polysaccharide degradation activities.</title>
        <authorList>
            <person name="Muhammad N."/>
            <person name="Lee Y.-J."/>
            <person name="Ko J."/>
            <person name="Kim S.-G."/>
        </authorList>
    </citation>
    <scope>NUCLEOTIDE SEQUENCE [LARGE SCALE GENOMIC DNA]</scope>
    <source>
        <strain evidence="5 6">ABR2-5</strain>
    </source>
</reference>
<keyword evidence="1" id="KW-0805">Transcription regulation</keyword>
<dbReference type="InterPro" id="IPR013324">
    <property type="entry name" value="RNA_pol_sigma_r3/r4-like"/>
</dbReference>
<evidence type="ECO:0000256" key="2">
    <source>
        <dbReference type="ARBA" id="ARBA00023082"/>
    </source>
</evidence>
<dbReference type="NCBIfam" id="TIGR02937">
    <property type="entry name" value="sigma70-ECF"/>
    <property type="match status" value="1"/>
</dbReference>
<dbReference type="Gene3D" id="1.10.10.10">
    <property type="entry name" value="Winged helix-like DNA-binding domain superfamily/Winged helix DNA-binding domain"/>
    <property type="match status" value="1"/>
</dbReference>
<dbReference type="Proteomes" id="UP001300692">
    <property type="component" value="Unassembled WGS sequence"/>
</dbReference>
<evidence type="ECO:0000313" key="5">
    <source>
        <dbReference type="EMBL" id="MCV9387099.1"/>
    </source>
</evidence>
<dbReference type="NCBIfam" id="TIGR02999">
    <property type="entry name" value="Sig-70_X6"/>
    <property type="match status" value="1"/>
</dbReference>
<dbReference type="InterPro" id="IPR053812">
    <property type="entry name" value="HTH_Sigma70_ECF-like"/>
</dbReference>
<accession>A0ABT3CUA2</accession>
<proteinExistence type="predicted"/>
<feature type="domain" description="RNA polymerase sigma-70 ECF-like HTH" evidence="4">
    <location>
        <begin position="5"/>
        <end position="187"/>
    </location>
</feature>